<dbReference type="InterPro" id="IPR006094">
    <property type="entry name" value="Oxid_FAD_bind_N"/>
</dbReference>
<dbReference type="PANTHER" id="PTHR43762">
    <property type="entry name" value="L-GULONOLACTONE OXIDASE"/>
    <property type="match status" value="1"/>
</dbReference>
<sequence length="722" mass="81677">MPPVIPSHLERNTILEQILDHIQDFADRFDTIDYDALRNEVLRPVITSQFDPEVQIRGFLKTFHRTIAFKKAFRDIDDDGVRDQVESFIAGKSAADVTSGREFRIAALPSGPVKHHFSLLDTLKKIVTAGLDVKQAIHSLFHADFFDRHFKDLPIVYEDVSETRVMEVYSNVPFENWGLSVQNTPSFTFLPSTVLGLQNIVRYAAKNNYRIRCAGYRHSWSPAFSQDSQVLVSFVKLETVDTLPDPMSITGGEYTGQAVPELKTIELGESTQDGKRLCRIGAAVTNEEFRRWSVAQNAYALPVNVIMVEITFGGSNAPICHGSGLRHKTLSDYVRKIEYVDCNAKLQTVDDRNQIRAAAGSFGLLGVVTHITFELDSIQYAILEPRKIDVGLAIPPLHKDTVPEALRGSWFSSPDVDEQLAKATADFQKRALHDYYSEWFWFTYQQKAWVNTWNPTTDPTDVISYPNDAQVFLQWVEGWIGGVMTSSLLFNAIPGYWQAQLLATIGMAALPPTKGEQDTPRYKTSMMNALHFRRGIQNMRVRDLEFQIPLPPSAADPTKPDLTLVQRAWWDMINLVYATSDDEQDPSSPMRLTLELRIMGGSDIILAPQYGNLGTASIEVLTVPDTVDDGEWKGFLQKVADVWMGYGSPGEINVRPHWAKEWDGLRFHGQDARKYLRDVACRKQFEEFRSVVDGIGAQQGWTWNQMKARFSNQLLDELLSRV</sequence>
<evidence type="ECO:0000313" key="3">
    <source>
        <dbReference type="Proteomes" id="UP000226431"/>
    </source>
</evidence>
<accession>A0A2C5XRZ6</accession>
<reference evidence="2 3" key="1">
    <citation type="submission" date="2017-06" db="EMBL/GenBank/DDBJ databases">
        <title>Ant-infecting Ophiocordyceps genomes reveal a high diversity of potential behavioral manipulation genes and a possible major role for enterotoxins.</title>
        <authorList>
            <person name="De Bekker C."/>
            <person name="Evans H.C."/>
            <person name="Brachmann A."/>
            <person name="Hughes D.P."/>
        </authorList>
    </citation>
    <scope>NUCLEOTIDE SEQUENCE [LARGE SCALE GENOMIC DNA]</scope>
    <source>
        <strain evidence="2 3">Map16</strain>
    </source>
</reference>
<dbReference type="STRING" id="2004952.A0A2C5XRZ6"/>
<feature type="domain" description="FAD-binding PCMH-type" evidence="1">
    <location>
        <begin position="181"/>
        <end position="378"/>
    </location>
</feature>
<dbReference type="SUPFAM" id="SSF56176">
    <property type="entry name" value="FAD-binding/transporter-associated domain-like"/>
    <property type="match status" value="1"/>
</dbReference>
<gene>
    <name evidence="2" type="ORF">CDD80_6812</name>
</gene>
<dbReference type="Proteomes" id="UP000226431">
    <property type="component" value="Unassembled WGS sequence"/>
</dbReference>
<dbReference type="InterPro" id="IPR016166">
    <property type="entry name" value="FAD-bd_PCMH"/>
</dbReference>
<protein>
    <recommendedName>
        <fullName evidence="1">FAD-binding PCMH-type domain-containing protein</fullName>
    </recommendedName>
</protein>
<dbReference type="InterPro" id="IPR010031">
    <property type="entry name" value="FAD_lactone_oxidase-like"/>
</dbReference>
<dbReference type="PROSITE" id="PS51387">
    <property type="entry name" value="FAD_PCMH"/>
    <property type="match status" value="1"/>
</dbReference>
<name>A0A2C5XRZ6_9HYPO</name>
<dbReference type="EMBL" id="NJES01000078">
    <property type="protein sequence ID" value="PHH78469.1"/>
    <property type="molecule type" value="Genomic_DNA"/>
</dbReference>
<dbReference type="Gene3D" id="3.30.465.10">
    <property type="match status" value="1"/>
</dbReference>
<dbReference type="Pfam" id="PF01565">
    <property type="entry name" value="FAD_binding_4"/>
    <property type="match status" value="1"/>
</dbReference>
<dbReference type="InterPro" id="IPR016167">
    <property type="entry name" value="FAD-bd_PCMH_sub1"/>
</dbReference>
<evidence type="ECO:0000313" key="2">
    <source>
        <dbReference type="EMBL" id="PHH78469.1"/>
    </source>
</evidence>
<dbReference type="AlphaFoldDB" id="A0A2C5XRZ6"/>
<organism evidence="2 3">
    <name type="scientific">Ophiocordyceps camponoti-rufipedis</name>
    <dbReference type="NCBI Taxonomy" id="2004952"/>
    <lineage>
        <taxon>Eukaryota</taxon>
        <taxon>Fungi</taxon>
        <taxon>Dikarya</taxon>
        <taxon>Ascomycota</taxon>
        <taxon>Pezizomycotina</taxon>
        <taxon>Sordariomycetes</taxon>
        <taxon>Hypocreomycetidae</taxon>
        <taxon>Hypocreales</taxon>
        <taxon>Ophiocordycipitaceae</taxon>
        <taxon>Ophiocordyceps</taxon>
    </lineage>
</organism>
<dbReference type="InterPro" id="IPR016169">
    <property type="entry name" value="FAD-bd_PCMH_sub2"/>
</dbReference>
<keyword evidence="3" id="KW-1185">Reference proteome</keyword>
<dbReference type="PANTHER" id="PTHR43762:SF1">
    <property type="entry name" value="D-ARABINONO-1,4-LACTONE OXIDASE"/>
    <property type="match status" value="1"/>
</dbReference>
<dbReference type="GO" id="GO:0005739">
    <property type="term" value="C:mitochondrion"/>
    <property type="evidence" value="ECO:0007669"/>
    <property type="project" value="TreeGrafter"/>
</dbReference>
<comment type="caution">
    <text evidence="2">The sequence shown here is derived from an EMBL/GenBank/DDBJ whole genome shotgun (WGS) entry which is preliminary data.</text>
</comment>
<dbReference type="GO" id="GO:0071949">
    <property type="term" value="F:FAD binding"/>
    <property type="evidence" value="ECO:0007669"/>
    <property type="project" value="InterPro"/>
</dbReference>
<dbReference type="InterPro" id="IPR036318">
    <property type="entry name" value="FAD-bd_PCMH-like_sf"/>
</dbReference>
<proteinExistence type="predicted"/>
<dbReference type="OrthoDB" id="610608at2759"/>
<dbReference type="GO" id="GO:0003885">
    <property type="term" value="F:D-arabinono-1,4-lactone oxidase activity"/>
    <property type="evidence" value="ECO:0007669"/>
    <property type="project" value="TreeGrafter"/>
</dbReference>
<dbReference type="Gene3D" id="3.30.43.10">
    <property type="entry name" value="Uridine Diphospho-n-acetylenolpyruvylglucosamine Reductase, domain 2"/>
    <property type="match status" value="1"/>
</dbReference>
<evidence type="ECO:0000259" key="1">
    <source>
        <dbReference type="PROSITE" id="PS51387"/>
    </source>
</evidence>